<gene>
    <name evidence="1" type="ORF">BDK51DRAFT_29111</name>
</gene>
<keyword evidence="2" id="KW-1185">Reference proteome</keyword>
<evidence type="ECO:0000313" key="1">
    <source>
        <dbReference type="EMBL" id="RKO94141.1"/>
    </source>
</evidence>
<name>A0A4P9WM51_9FUNG</name>
<dbReference type="AlphaFoldDB" id="A0A4P9WM51"/>
<proteinExistence type="predicted"/>
<sequence length="147" mass="16240">MTSYGKGEAVLVLQQERHDSGQEDVAAVKEKDSRGRGRLFGLWDSSRCMKLYGFLTEVRPLSESVTAPKAAESTSCELALSNPQFITLTLGDSSVKSPTVKLYQVIGIYMTIFFGKGVEVLLLSWAASCYNSSGYVGIFLQWEQRKP</sequence>
<dbReference type="Proteomes" id="UP000269721">
    <property type="component" value="Unassembled WGS sequence"/>
</dbReference>
<dbReference type="EMBL" id="KZ993995">
    <property type="protein sequence ID" value="RKO94141.1"/>
    <property type="molecule type" value="Genomic_DNA"/>
</dbReference>
<reference evidence="2" key="1">
    <citation type="journal article" date="2018" name="Nat. Microbiol.">
        <title>Leveraging single-cell genomics to expand the fungal tree of life.</title>
        <authorList>
            <person name="Ahrendt S.R."/>
            <person name="Quandt C.A."/>
            <person name="Ciobanu D."/>
            <person name="Clum A."/>
            <person name="Salamov A."/>
            <person name="Andreopoulos B."/>
            <person name="Cheng J.F."/>
            <person name="Woyke T."/>
            <person name="Pelin A."/>
            <person name="Henrissat B."/>
            <person name="Reynolds N.K."/>
            <person name="Benny G.L."/>
            <person name="Smith M.E."/>
            <person name="James T.Y."/>
            <person name="Grigoriev I.V."/>
        </authorList>
    </citation>
    <scope>NUCLEOTIDE SEQUENCE [LARGE SCALE GENOMIC DNA]</scope>
</reference>
<organism evidence="1 2">
    <name type="scientific">Blyttiomyces helicus</name>
    <dbReference type="NCBI Taxonomy" id="388810"/>
    <lineage>
        <taxon>Eukaryota</taxon>
        <taxon>Fungi</taxon>
        <taxon>Fungi incertae sedis</taxon>
        <taxon>Chytridiomycota</taxon>
        <taxon>Chytridiomycota incertae sedis</taxon>
        <taxon>Chytridiomycetes</taxon>
        <taxon>Chytridiomycetes incertae sedis</taxon>
        <taxon>Blyttiomyces</taxon>
    </lineage>
</organism>
<evidence type="ECO:0000313" key="2">
    <source>
        <dbReference type="Proteomes" id="UP000269721"/>
    </source>
</evidence>
<protein>
    <submittedName>
        <fullName evidence="1">Uncharacterized protein</fullName>
    </submittedName>
</protein>
<accession>A0A4P9WM51</accession>